<dbReference type="InterPro" id="IPR036170">
    <property type="entry name" value="YezG-like_sf"/>
</dbReference>
<sequence>MIAIKAFYEAEGKFISFDPEENGNDITMKIKTLREEMYKTSPNKGAWYMAMFTVMNDGHFDSSFDYDNKPEFKYEPSKDKFLDDLNVFPRQEELTPDWLKEIVKS</sequence>
<dbReference type="OrthoDB" id="1449521at2"/>
<keyword evidence="2" id="KW-1185">Reference proteome</keyword>
<evidence type="ECO:0000313" key="1">
    <source>
        <dbReference type="EMBL" id="QQN58165.1"/>
    </source>
</evidence>
<protein>
    <submittedName>
        <fullName evidence="1">DUF600 family protein</fullName>
    </submittedName>
</protein>
<accession>A0A7T7ZY38</accession>
<dbReference type="AlphaFoldDB" id="A0A7T7ZY38"/>
<organism evidence="1 2">
    <name type="scientific">Elizabethkingia bruuniana</name>
    <dbReference type="NCBI Taxonomy" id="1756149"/>
    <lineage>
        <taxon>Bacteria</taxon>
        <taxon>Pseudomonadati</taxon>
        <taxon>Bacteroidota</taxon>
        <taxon>Flavobacteriia</taxon>
        <taxon>Flavobacteriales</taxon>
        <taxon>Weeksellaceae</taxon>
        <taxon>Elizabethkingia</taxon>
    </lineage>
</organism>
<name>A0A7T7ZY38_9FLAO</name>
<dbReference type="SUPFAM" id="SSF160424">
    <property type="entry name" value="BH3703-like"/>
    <property type="match status" value="1"/>
</dbReference>
<dbReference type="GeneID" id="93132567"/>
<dbReference type="RefSeq" id="WP_052114607.1">
    <property type="nucleotide sequence ID" value="NZ_CBCSDR010000001.1"/>
</dbReference>
<reference evidence="1 2" key="1">
    <citation type="submission" date="2020-12" db="EMBL/GenBank/DDBJ databases">
        <title>FDA dAtabase for Regulatory Grade micrObial Sequences (FDA-ARGOS): Supporting development and validation of Infectious Disease Dx tests.</title>
        <authorList>
            <person name="Kerrigan L."/>
            <person name="Long C."/>
            <person name="Tallon L."/>
            <person name="Sadzewicz L."/>
            <person name="Zhao X."/>
            <person name="Boylan J."/>
            <person name="Ott S."/>
            <person name="Bowen H."/>
            <person name="Vavikolanu K."/>
            <person name="Mehta A."/>
            <person name="Aluvathingal J."/>
            <person name="Nadendla S."/>
            <person name="Yan Y."/>
            <person name="Sichtig H."/>
        </authorList>
    </citation>
    <scope>NUCLEOTIDE SEQUENCE [LARGE SCALE GENOMIC DNA]</scope>
    <source>
        <strain evidence="1 2">FDAARGOS_1031</strain>
    </source>
</reference>
<dbReference type="EMBL" id="CP067018">
    <property type="protein sequence ID" value="QQN58165.1"/>
    <property type="molecule type" value="Genomic_DNA"/>
</dbReference>
<evidence type="ECO:0000313" key="2">
    <source>
        <dbReference type="Proteomes" id="UP000595426"/>
    </source>
</evidence>
<proteinExistence type="predicted"/>
<dbReference type="Proteomes" id="UP000595426">
    <property type="component" value="Chromosome"/>
</dbReference>
<gene>
    <name evidence="1" type="ORF">I6H88_17305</name>
</gene>
<dbReference type="KEGG" id="egm:AYC65_06615"/>